<feature type="transmembrane region" description="Helical" evidence="1">
    <location>
        <begin position="86"/>
        <end position="102"/>
    </location>
</feature>
<feature type="transmembrane region" description="Helical" evidence="1">
    <location>
        <begin position="56"/>
        <end position="79"/>
    </location>
</feature>
<organism evidence="2 3">
    <name type="scientific">Affinibrenneria salicis</name>
    <dbReference type="NCBI Taxonomy" id="2590031"/>
    <lineage>
        <taxon>Bacteria</taxon>
        <taxon>Pseudomonadati</taxon>
        <taxon>Pseudomonadota</taxon>
        <taxon>Gammaproteobacteria</taxon>
        <taxon>Enterobacterales</taxon>
        <taxon>Pectobacteriaceae</taxon>
        <taxon>Affinibrenneria</taxon>
    </lineage>
</organism>
<keyword evidence="1" id="KW-0472">Membrane</keyword>
<gene>
    <name evidence="2" type="ORF">FJU30_14830</name>
</gene>
<feature type="transmembrane region" description="Helical" evidence="1">
    <location>
        <begin position="29"/>
        <end position="50"/>
    </location>
</feature>
<evidence type="ECO:0000256" key="1">
    <source>
        <dbReference type="SAM" id="Phobius"/>
    </source>
</evidence>
<protein>
    <submittedName>
        <fullName evidence="2">Uncharacterized protein</fullName>
    </submittedName>
</protein>
<evidence type="ECO:0000313" key="3">
    <source>
        <dbReference type="Proteomes" id="UP000335415"/>
    </source>
</evidence>
<name>A0A5J5G058_9GAMM</name>
<sequence length="143" mass="16111">MALRKDNTLLHTLPPRIFDITSCLRAIRFGWIACILSGALTLFFIFASVLTESASAFFGGMFTLFALVDVAILLALAAFIYRKSRIAAILALVYYLINRYIMGCMPTSLFNAAVMVYFLVSYISAIRGTFLWHKEYKPSTKQE</sequence>
<keyword evidence="1" id="KW-1133">Transmembrane helix</keyword>
<comment type="caution">
    <text evidence="2">The sequence shown here is derived from an EMBL/GenBank/DDBJ whole genome shotgun (WGS) entry which is preliminary data.</text>
</comment>
<proteinExistence type="predicted"/>
<dbReference type="EMBL" id="VYKJ01000007">
    <property type="protein sequence ID" value="KAA8998951.1"/>
    <property type="molecule type" value="Genomic_DNA"/>
</dbReference>
<feature type="transmembrane region" description="Helical" evidence="1">
    <location>
        <begin position="108"/>
        <end position="132"/>
    </location>
</feature>
<dbReference type="OrthoDB" id="10017467at2"/>
<accession>A0A5J5G058</accession>
<dbReference type="Proteomes" id="UP000335415">
    <property type="component" value="Unassembled WGS sequence"/>
</dbReference>
<reference evidence="2 3" key="1">
    <citation type="submission" date="2019-09" db="EMBL/GenBank/DDBJ databases">
        <authorList>
            <person name="Li Y."/>
        </authorList>
    </citation>
    <scope>NUCLEOTIDE SEQUENCE [LARGE SCALE GENOMIC DNA]</scope>
    <source>
        <strain evidence="2 3">L3-3HA</strain>
    </source>
</reference>
<keyword evidence="1" id="KW-0812">Transmembrane</keyword>
<keyword evidence="3" id="KW-1185">Reference proteome</keyword>
<dbReference type="AlphaFoldDB" id="A0A5J5G058"/>
<dbReference type="RefSeq" id="WP_150435750.1">
    <property type="nucleotide sequence ID" value="NZ_VYKJ01000007.1"/>
</dbReference>
<evidence type="ECO:0000313" key="2">
    <source>
        <dbReference type="EMBL" id="KAA8998951.1"/>
    </source>
</evidence>